<name>I4AL21_BERLS</name>
<reference evidence="3" key="1">
    <citation type="submission" date="2012-06" db="EMBL/GenBank/DDBJ databases">
        <title>The complete genome of Flexibacter litoralis DSM 6794.</title>
        <authorList>
            <person name="Lucas S."/>
            <person name="Copeland A."/>
            <person name="Lapidus A."/>
            <person name="Glavina del Rio T."/>
            <person name="Dalin E."/>
            <person name="Tice H."/>
            <person name="Bruce D."/>
            <person name="Goodwin L."/>
            <person name="Pitluck S."/>
            <person name="Peters L."/>
            <person name="Ovchinnikova G."/>
            <person name="Lu M."/>
            <person name="Kyrpides N."/>
            <person name="Mavromatis K."/>
            <person name="Ivanova N."/>
            <person name="Brettin T."/>
            <person name="Detter J.C."/>
            <person name="Han C."/>
            <person name="Larimer F."/>
            <person name="Land M."/>
            <person name="Hauser L."/>
            <person name="Markowitz V."/>
            <person name="Cheng J.-F."/>
            <person name="Hugenholtz P."/>
            <person name="Woyke T."/>
            <person name="Wu D."/>
            <person name="Spring S."/>
            <person name="Lang E."/>
            <person name="Kopitz M."/>
            <person name="Brambilla E."/>
            <person name="Klenk H.-P."/>
            <person name="Eisen J.A."/>
        </authorList>
    </citation>
    <scope>NUCLEOTIDE SEQUENCE [LARGE SCALE GENOMIC DNA]</scope>
    <source>
        <strain evidence="3">ATCC 23117 / DSM 6794 / NBRC 15988 / NCIMB 1366 / Sio-4</strain>
    </source>
</reference>
<feature type="chain" id="PRO_5003686015" evidence="1">
    <location>
        <begin position="24"/>
        <end position="151"/>
    </location>
</feature>
<protein>
    <submittedName>
        <fullName evidence="2">Uncharacterized protein</fullName>
    </submittedName>
</protein>
<sequence precursor="true">MKIFLFLCSFFAFMAFGTSDANAQRCDIDSMTQVKVLKDLSKKGYRLSKSYRVQRTCRGCNNFRNYTVIMTKGNTYTLMILSSEGGAKSIIASFKETKGTVIASNYDKNSKKFYTSITFQCNKTAPYYLNFMPKNSTTSCGVAFLAFKRTK</sequence>
<dbReference type="EMBL" id="CP003345">
    <property type="protein sequence ID" value="AFM04656.1"/>
    <property type="molecule type" value="Genomic_DNA"/>
</dbReference>
<dbReference type="HOGENOM" id="CLU_1813513_0_0_10"/>
<evidence type="ECO:0000313" key="2">
    <source>
        <dbReference type="EMBL" id="AFM04656.1"/>
    </source>
</evidence>
<accession>I4AL21</accession>
<keyword evidence="1" id="KW-0732">Signal</keyword>
<gene>
    <name evidence="2" type="ordered locus">Fleli_2281</name>
</gene>
<dbReference type="OrthoDB" id="980937at2"/>
<dbReference type="RefSeq" id="WP_014798102.1">
    <property type="nucleotide sequence ID" value="NC_018018.1"/>
</dbReference>
<dbReference type="Proteomes" id="UP000006054">
    <property type="component" value="Chromosome"/>
</dbReference>
<feature type="signal peptide" evidence="1">
    <location>
        <begin position="1"/>
        <end position="23"/>
    </location>
</feature>
<dbReference type="STRING" id="880071.Fleli_2281"/>
<evidence type="ECO:0000313" key="3">
    <source>
        <dbReference type="Proteomes" id="UP000006054"/>
    </source>
</evidence>
<evidence type="ECO:0000256" key="1">
    <source>
        <dbReference type="SAM" id="SignalP"/>
    </source>
</evidence>
<dbReference type="AlphaFoldDB" id="I4AL21"/>
<dbReference type="KEGG" id="fli:Fleli_2281"/>
<organism evidence="2 3">
    <name type="scientific">Bernardetia litoralis (strain ATCC 23117 / DSM 6794 / NBRC 15988 / NCIMB 1366 / Fx l1 / Sio-4)</name>
    <name type="common">Flexibacter litoralis</name>
    <dbReference type="NCBI Taxonomy" id="880071"/>
    <lineage>
        <taxon>Bacteria</taxon>
        <taxon>Pseudomonadati</taxon>
        <taxon>Bacteroidota</taxon>
        <taxon>Cytophagia</taxon>
        <taxon>Cytophagales</taxon>
        <taxon>Bernardetiaceae</taxon>
        <taxon>Bernardetia</taxon>
    </lineage>
</organism>
<keyword evidence="3" id="KW-1185">Reference proteome</keyword>
<proteinExistence type="predicted"/>